<evidence type="ECO:0000313" key="1">
    <source>
        <dbReference type="EMBL" id="MFH0252020.1"/>
    </source>
</evidence>
<name>A0ABW7I1I2_9ACTN</name>
<protein>
    <submittedName>
        <fullName evidence="1">Uncharacterized protein</fullName>
    </submittedName>
</protein>
<keyword evidence="2" id="KW-1185">Reference proteome</keyword>
<reference evidence="1 2" key="1">
    <citation type="submission" date="2024-10" db="EMBL/GenBank/DDBJ databases">
        <authorList>
            <person name="Cho J.-C."/>
        </authorList>
    </citation>
    <scope>NUCLEOTIDE SEQUENCE [LARGE SCALE GENOMIC DNA]</scope>
    <source>
        <strain evidence="1 2">KCTC29696</strain>
    </source>
</reference>
<proteinExistence type="predicted"/>
<sequence>MSYSLYLMRFKHGEAVTMDGELFDEVIGPCVVKREPEHGFVLVRAEDGGEADVYATSGAELGLTSVVASHFSPGLVLDVIARLARRLGAVVVLQEGVALVPAGGRLEDLPEEIRPDAQVLTLSGAAIQAAIDRA</sequence>
<evidence type="ECO:0000313" key="2">
    <source>
        <dbReference type="Proteomes" id="UP001607069"/>
    </source>
</evidence>
<accession>A0ABW7I1I2</accession>
<dbReference type="RefSeq" id="WP_279952274.1">
    <property type="nucleotide sequence ID" value="NZ_BAABEN010000054.1"/>
</dbReference>
<gene>
    <name evidence="1" type="ORF">ACG5V6_27900</name>
</gene>
<dbReference type="Proteomes" id="UP001607069">
    <property type="component" value="Unassembled WGS sequence"/>
</dbReference>
<comment type="caution">
    <text evidence="1">The sequence shown here is derived from an EMBL/GenBank/DDBJ whole genome shotgun (WGS) entry which is preliminary data.</text>
</comment>
<organism evidence="1 2">
    <name type="scientific">Streptomyces chitinivorans</name>
    <dbReference type="NCBI Taxonomy" id="1257027"/>
    <lineage>
        <taxon>Bacteria</taxon>
        <taxon>Bacillati</taxon>
        <taxon>Actinomycetota</taxon>
        <taxon>Actinomycetes</taxon>
        <taxon>Kitasatosporales</taxon>
        <taxon>Streptomycetaceae</taxon>
        <taxon>Streptomyces</taxon>
    </lineage>
</organism>
<dbReference type="EMBL" id="JBIHMK010000199">
    <property type="protein sequence ID" value="MFH0252020.1"/>
    <property type="molecule type" value="Genomic_DNA"/>
</dbReference>